<organism evidence="1 2">
    <name type="scientific">Vitis vinifera</name>
    <name type="common">Grape</name>
    <dbReference type="NCBI Taxonomy" id="29760"/>
    <lineage>
        <taxon>Eukaryota</taxon>
        <taxon>Viridiplantae</taxon>
        <taxon>Streptophyta</taxon>
        <taxon>Embryophyta</taxon>
        <taxon>Tracheophyta</taxon>
        <taxon>Spermatophyta</taxon>
        <taxon>Magnoliopsida</taxon>
        <taxon>eudicotyledons</taxon>
        <taxon>Gunneridae</taxon>
        <taxon>Pentapetalae</taxon>
        <taxon>rosids</taxon>
        <taxon>Vitales</taxon>
        <taxon>Vitaceae</taxon>
        <taxon>Viteae</taxon>
        <taxon>Vitis</taxon>
    </lineage>
</organism>
<comment type="caution">
    <text evidence="1">The sequence shown here is derived from an EMBL/GenBank/DDBJ whole genome shotgun (WGS) entry which is preliminary data.</text>
</comment>
<reference evidence="1 2" key="1">
    <citation type="journal article" date="2018" name="PLoS Genet.">
        <title>Population sequencing reveals clonal diversity and ancestral inbreeding in the grapevine cultivar Chardonnay.</title>
        <authorList>
            <person name="Roach M.J."/>
            <person name="Johnson D.L."/>
            <person name="Bohlmann J."/>
            <person name="van Vuuren H.J."/>
            <person name="Jones S.J."/>
            <person name="Pretorius I.S."/>
            <person name="Schmidt S.A."/>
            <person name="Borneman A.R."/>
        </authorList>
    </citation>
    <scope>NUCLEOTIDE SEQUENCE [LARGE SCALE GENOMIC DNA]</scope>
    <source>
        <strain evidence="2">cv. Chardonnay</strain>
        <tissue evidence="1">Leaf</tissue>
    </source>
</reference>
<gene>
    <name evidence="1" type="ORF">CK203_022279</name>
</gene>
<protein>
    <submittedName>
        <fullName evidence="1">Uncharacterized protein</fullName>
    </submittedName>
</protein>
<name>A0A438I928_VITVI</name>
<dbReference type="Proteomes" id="UP000288805">
    <property type="component" value="Unassembled WGS sequence"/>
</dbReference>
<evidence type="ECO:0000313" key="2">
    <source>
        <dbReference type="Proteomes" id="UP000288805"/>
    </source>
</evidence>
<proteinExistence type="predicted"/>
<dbReference type="EMBL" id="QGNW01000130">
    <property type="protein sequence ID" value="RVW93214.1"/>
    <property type="molecule type" value="Genomic_DNA"/>
</dbReference>
<dbReference type="AlphaFoldDB" id="A0A438I928"/>
<accession>A0A438I928</accession>
<sequence length="68" mass="7411">MGFRLPGIVNAKQILQQVRKGAEAKMLKKSSGLIIQWVVSQSPAQKKPLLILLVVGTAHERGRSYANG</sequence>
<evidence type="ECO:0000313" key="1">
    <source>
        <dbReference type="EMBL" id="RVW93214.1"/>
    </source>
</evidence>